<comment type="caution">
    <text evidence="6">The sequence shown here is derived from an EMBL/GenBank/DDBJ whole genome shotgun (WGS) entry which is preliminary data.</text>
</comment>
<dbReference type="Pfam" id="PF21725">
    <property type="entry name" value="T7SS_signal"/>
    <property type="match status" value="1"/>
</dbReference>
<dbReference type="Pfam" id="PF20148">
    <property type="entry name" value="DUF6531"/>
    <property type="match status" value="1"/>
</dbReference>
<feature type="domain" description="HNH/Endo VII superfamily nuclease toxins" evidence="3">
    <location>
        <begin position="1489"/>
        <end position="1557"/>
    </location>
</feature>
<feature type="region of interest" description="Disordered" evidence="1">
    <location>
        <begin position="860"/>
        <end position="886"/>
    </location>
</feature>
<feature type="region of interest" description="Disordered" evidence="1">
    <location>
        <begin position="40"/>
        <end position="83"/>
    </location>
</feature>
<dbReference type="Pfam" id="PF15657">
    <property type="entry name" value="Tox-HNH-EHHH"/>
    <property type="match status" value="1"/>
</dbReference>
<gene>
    <name evidence="6" type="ORF">G3I21_15015</name>
</gene>
<sequence length="1559" mass="171172">MDDLKDKANAGLGKLEDGVDAGKKLVGEGVDWTTDKIGDGLDHVGAHGAADAVEDWGDDVASDLGATPGEQQLDQTEEADELVHGSPDKIREAAKHLKDFHTAFDHVSSGMRKVDSSGWVGEGGDAFREEFGVHPTKWAQAADACEKASGALDAYADTVTWAQGKAKEAVELYKKGKKSSADAADAYNKKVDAYNAKIKADEDPGPRPEPFHDPGKADIKKAYDTLAEARKQRNTAAADAQGKVKAALAHAPAEPPPLDRLGNDIADGYQAYDTELTHVVGGALKGTAGLVNFARGLNPTDPYNLTHPAAYAQNVSMTLSGLVSTAAHPERVVTAAVDGFKKDPSEFVGRLIPELIGTKGAGLARSGVRLGVRSTERAAIREGENVARKAATKEPHPEHPREKVENDPSDPVDLVTGTMYLPQTDVTLPGTLPLVFTRRLESGSRLGHWFGPSWTSTLDQRLEIDAEGVIFVTEDGLLLTYPHPAPGVPTLPTVGSRRWPLDRVDEGYTVTDPHTGRTWHFTHQGADRSLLAQIDDRNGNWITFEHTPEGTPLAVTSSGGHRLTLTVEADRVTTLSLAGAAPDGTDQEIKRYAYSENGDLTRVVNSSGLPLTFTYDDRGRVTSWTDTNDRSYTYAYDDLDRCFAEGGEAGHMTLRLTYGERDPVTGHRVTTATTGEGHTRGYLIDAANQVIAETDPLGHVTRFTRDRFGRVLTRTDPLGRTTACGYDDTGNVVSVTRADGREVTAEYGDFDRLTRIRGTDGNTTRHTYDDRGNRLGSTTPTGHTTHFTHDAAGRLTSVTDPLGQVTTVRCDRAGLPAEITDPLGAVTRYARDAFGRPVAMTDPTGLTTRLEWTVEGRLARRTAPDGTSETWTYDGEGNCTTHTDPAGGTTRFEYTHFDLLAARTTPDGVRHEFTHDAELRLTRVTNPQGLTWDYAYDPAGHLRSETDFDGRTLAYVFDPAGHLVSRTNALDETTTYERDALGRTLRKDAAGRVSTFAYDLSDQLAEAVGPDGTRLTVLRDQYGRVRTETVDGRTLRYDHDELGRRTGRTTPTGARTTWSYDAAGRRTDLVVSGRPVDIAYDDAGRELTRGVGDFLALTNTYDPMGRLATQTATTDGEILQRRAYSYRADGNLTALDEHLDGPRTFTLDPAGRVTAVHATNWCESYAYDAAGNQTAASWPNTHPGHEATGDRAYTGTRITRAGHVRYEHDALGRVTLRQKTRLSHKPDTWRYAWDAEDRLAQVTTPDGTVWRYTYDALGRRTAKLRMAPDGTSVGERTTFTWDGRTLCEQTHASTDVPNPITLTWDHRGLHPITQTERVTAADAPQTEIDSRFFAMVTDLVGTPRELIDEQGEIAWRTRTTLWGTTSWNTGAIAYTPLRFPGQYFDPETGLHYNYFRHYDPETARYLSTDPLGLAPAPNAVTYVATPTTSCDPLGLAPDDYLRDKPVGRDLEGAKRDALRDAGIPEGIPPLEVRTHVRATTPEWQGGKQLLDENHQPIYYREEVYEHPNGDDLIVYQDHWFGHQKPGEPGYQPAHVHVRPFDNTRNGQVPGCEEHYYYDR</sequence>
<dbReference type="NCBIfam" id="TIGR03696">
    <property type="entry name" value="Rhs_assc_core"/>
    <property type="match status" value="1"/>
</dbReference>
<feature type="compositionally biased region" description="Basic and acidic residues" evidence="1">
    <location>
        <begin position="384"/>
        <end position="406"/>
    </location>
</feature>
<evidence type="ECO:0000259" key="4">
    <source>
        <dbReference type="Pfam" id="PF20148"/>
    </source>
</evidence>
<evidence type="ECO:0000313" key="7">
    <source>
        <dbReference type="Proteomes" id="UP000470520"/>
    </source>
</evidence>
<feature type="region of interest" description="Disordered" evidence="1">
    <location>
        <begin position="761"/>
        <end position="791"/>
    </location>
</feature>
<dbReference type="PANTHER" id="PTHR32305">
    <property type="match status" value="1"/>
</dbReference>
<feature type="region of interest" description="Disordered" evidence="1">
    <location>
        <begin position="1"/>
        <end position="20"/>
    </location>
</feature>
<accession>A0A7K3QSX6</accession>
<feature type="compositionally biased region" description="Acidic residues" evidence="1">
    <location>
        <begin position="52"/>
        <end position="61"/>
    </location>
</feature>
<dbReference type="NCBIfam" id="TIGR01643">
    <property type="entry name" value="YD_repeat_2x"/>
    <property type="match status" value="14"/>
</dbReference>
<feature type="domain" description="Putative T7SS secretion signal" evidence="5">
    <location>
        <begin position="16"/>
        <end position="255"/>
    </location>
</feature>
<evidence type="ECO:0000256" key="1">
    <source>
        <dbReference type="SAM" id="MobiDB-lite"/>
    </source>
</evidence>
<proteinExistence type="predicted"/>
<organism evidence="6 7">
    <name type="scientific">Streptomyces bauhiniae</name>
    <dbReference type="NCBI Taxonomy" id="2340725"/>
    <lineage>
        <taxon>Bacteria</taxon>
        <taxon>Bacillati</taxon>
        <taxon>Actinomycetota</taxon>
        <taxon>Actinomycetes</taxon>
        <taxon>Kitasatosporales</taxon>
        <taxon>Streptomycetaceae</taxon>
        <taxon>Streptomyces</taxon>
    </lineage>
</organism>
<feature type="region of interest" description="Disordered" evidence="1">
    <location>
        <begin position="384"/>
        <end position="411"/>
    </location>
</feature>
<protein>
    <submittedName>
        <fullName evidence="6">Type IV secretion protein Rhs</fullName>
    </submittedName>
</protein>
<dbReference type="PANTHER" id="PTHR32305:SF15">
    <property type="entry name" value="PROTEIN RHSA-RELATED"/>
    <property type="match status" value="1"/>
</dbReference>
<dbReference type="InterPro" id="IPR045351">
    <property type="entry name" value="DUF6531"/>
</dbReference>
<feature type="domain" description="RHS protein conserved region" evidence="2">
    <location>
        <begin position="1336"/>
        <end position="1364"/>
    </location>
</feature>
<dbReference type="InterPro" id="IPR050708">
    <property type="entry name" value="T6SS_VgrG/RHS"/>
</dbReference>
<dbReference type="Pfam" id="PF03527">
    <property type="entry name" value="RHS"/>
    <property type="match status" value="1"/>
</dbReference>
<evidence type="ECO:0000259" key="2">
    <source>
        <dbReference type="Pfam" id="PF03527"/>
    </source>
</evidence>
<evidence type="ECO:0000259" key="3">
    <source>
        <dbReference type="Pfam" id="PF15657"/>
    </source>
</evidence>
<dbReference type="InterPro" id="IPR031325">
    <property type="entry name" value="RHS_repeat"/>
</dbReference>
<reference evidence="6 7" key="1">
    <citation type="submission" date="2020-01" db="EMBL/GenBank/DDBJ databases">
        <title>Insect and environment-associated Actinomycetes.</title>
        <authorList>
            <person name="Currrie C."/>
            <person name="Chevrette M."/>
            <person name="Carlson C."/>
            <person name="Stubbendieck R."/>
            <person name="Wendt-Pienkowski E."/>
        </authorList>
    </citation>
    <scope>NUCLEOTIDE SEQUENCE [LARGE SCALE GENOMIC DNA]</scope>
    <source>
        <strain evidence="6 7">SID7754</strain>
    </source>
</reference>
<dbReference type="InterPro" id="IPR049082">
    <property type="entry name" value="T7SS_signal"/>
</dbReference>
<dbReference type="InterPro" id="IPR022385">
    <property type="entry name" value="Rhs_assc_core"/>
</dbReference>
<feature type="compositionally biased region" description="Low complexity" evidence="1">
    <location>
        <begin position="236"/>
        <end position="252"/>
    </location>
</feature>
<feature type="domain" description="DUF6531" evidence="4">
    <location>
        <begin position="410"/>
        <end position="481"/>
    </location>
</feature>
<dbReference type="Proteomes" id="UP000470520">
    <property type="component" value="Unassembled WGS sequence"/>
</dbReference>
<dbReference type="EMBL" id="JAAGMR010000188">
    <property type="protein sequence ID" value="NEB92986.1"/>
    <property type="molecule type" value="Genomic_DNA"/>
</dbReference>
<evidence type="ECO:0000313" key="6">
    <source>
        <dbReference type="EMBL" id="NEB92986.1"/>
    </source>
</evidence>
<evidence type="ECO:0000259" key="5">
    <source>
        <dbReference type="Pfam" id="PF21725"/>
    </source>
</evidence>
<dbReference type="Gene3D" id="2.180.10.10">
    <property type="entry name" value="RHS repeat-associated core"/>
    <property type="match status" value="4"/>
</dbReference>
<dbReference type="InterPro" id="IPR001826">
    <property type="entry name" value="RHS"/>
</dbReference>
<name>A0A7K3QSX6_9ACTN</name>
<feature type="region of interest" description="Disordered" evidence="1">
    <location>
        <begin position="234"/>
        <end position="260"/>
    </location>
</feature>
<dbReference type="InterPro" id="IPR028048">
    <property type="entry name" value="Tox-HNH-EHHH"/>
</dbReference>
<dbReference type="InterPro" id="IPR006530">
    <property type="entry name" value="YD"/>
</dbReference>
<dbReference type="Pfam" id="PF05593">
    <property type="entry name" value="RHS_repeat"/>
    <property type="match status" value="9"/>
</dbReference>